<dbReference type="InterPro" id="IPR042099">
    <property type="entry name" value="ANL_N_sf"/>
</dbReference>
<evidence type="ECO:0000313" key="5">
    <source>
        <dbReference type="EMBL" id="KAH7015959.1"/>
    </source>
</evidence>
<sequence>MVHFYQDALTLPTHFNFAEDVVDYSASKLSTITAMYWVPQSLDHERILTFGHFSRQSHRATIMLSRLGLRKGDRIMIILPRIPEW</sequence>
<gene>
    <name evidence="5" type="ORF">B0J12DRAFT_420188</name>
</gene>
<keyword evidence="6" id="KW-1185">Reference proteome</keyword>
<evidence type="ECO:0008006" key="7">
    <source>
        <dbReference type="Google" id="ProtNLM"/>
    </source>
</evidence>
<organism evidence="5 6">
    <name type="scientific">Macrophomina phaseolina</name>
    <dbReference type="NCBI Taxonomy" id="35725"/>
    <lineage>
        <taxon>Eukaryota</taxon>
        <taxon>Fungi</taxon>
        <taxon>Dikarya</taxon>
        <taxon>Ascomycota</taxon>
        <taxon>Pezizomycotina</taxon>
        <taxon>Dothideomycetes</taxon>
        <taxon>Dothideomycetes incertae sedis</taxon>
        <taxon>Botryosphaeriales</taxon>
        <taxon>Botryosphaeriaceae</taxon>
        <taxon>Macrophomina</taxon>
    </lineage>
</organism>
<evidence type="ECO:0000256" key="4">
    <source>
        <dbReference type="ARBA" id="ARBA00022840"/>
    </source>
</evidence>
<dbReference type="InterPro" id="IPR051087">
    <property type="entry name" value="Mitochondrial_ACSM"/>
</dbReference>
<evidence type="ECO:0000256" key="3">
    <source>
        <dbReference type="ARBA" id="ARBA00022741"/>
    </source>
</evidence>
<dbReference type="PANTHER" id="PTHR43605">
    <property type="entry name" value="ACYL-COENZYME A SYNTHETASE"/>
    <property type="match status" value="1"/>
</dbReference>
<evidence type="ECO:0000256" key="2">
    <source>
        <dbReference type="ARBA" id="ARBA00022598"/>
    </source>
</evidence>
<dbReference type="Proteomes" id="UP000774617">
    <property type="component" value="Unassembled WGS sequence"/>
</dbReference>
<evidence type="ECO:0000256" key="1">
    <source>
        <dbReference type="ARBA" id="ARBA00006432"/>
    </source>
</evidence>
<accession>A0ABQ8FR68</accession>
<dbReference type="SUPFAM" id="SSF56801">
    <property type="entry name" value="Acetyl-CoA synthetase-like"/>
    <property type="match status" value="1"/>
</dbReference>
<comment type="similarity">
    <text evidence="1">Belongs to the ATP-dependent AMP-binding enzyme family.</text>
</comment>
<reference evidence="5 6" key="1">
    <citation type="journal article" date="2021" name="Nat. Commun.">
        <title>Genetic determinants of endophytism in the Arabidopsis root mycobiome.</title>
        <authorList>
            <person name="Mesny F."/>
            <person name="Miyauchi S."/>
            <person name="Thiergart T."/>
            <person name="Pickel B."/>
            <person name="Atanasova L."/>
            <person name="Karlsson M."/>
            <person name="Huettel B."/>
            <person name="Barry K.W."/>
            <person name="Haridas S."/>
            <person name="Chen C."/>
            <person name="Bauer D."/>
            <person name="Andreopoulos W."/>
            <person name="Pangilinan J."/>
            <person name="LaButti K."/>
            <person name="Riley R."/>
            <person name="Lipzen A."/>
            <person name="Clum A."/>
            <person name="Drula E."/>
            <person name="Henrissat B."/>
            <person name="Kohler A."/>
            <person name="Grigoriev I.V."/>
            <person name="Martin F.M."/>
            <person name="Hacquard S."/>
        </authorList>
    </citation>
    <scope>NUCLEOTIDE SEQUENCE [LARGE SCALE GENOMIC DNA]</scope>
    <source>
        <strain evidence="5 6">MPI-SDFR-AT-0080</strain>
    </source>
</reference>
<keyword evidence="3" id="KW-0547">Nucleotide-binding</keyword>
<proteinExistence type="inferred from homology"/>
<keyword evidence="4" id="KW-0067">ATP-binding</keyword>
<dbReference type="PANTHER" id="PTHR43605:SF10">
    <property type="entry name" value="ACYL-COA SYNTHETASE MEDIUM CHAIN FAMILY MEMBER 3"/>
    <property type="match status" value="1"/>
</dbReference>
<dbReference type="EMBL" id="JAGTJR010000077">
    <property type="protein sequence ID" value="KAH7015959.1"/>
    <property type="molecule type" value="Genomic_DNA"/>
</dbReference>
<protein>
    <recommendedName>
        <fullName evidence="7">AMP-dependent synthetase/ligase</fullName>
    </recommendedName>
</protein>
<name>A0ABQ8FR68_9PEZI</name>
<comment type="caution">
    <text evidence="5">The sequence shown here is derived from an EMBL/GenBank/DDBJ whole genome shotgun (WGS) entry which is preliminary data.</text>
</comment>
<keyword evidence="2" id="KW-0436">Ligase</keyword>
<dbReference type="Gene3D" id="3.40.50.12780">
    <property type="entry name" value="N-terminal domain of ligase-like"/>
    <property type="match status" value="1"/>
</dbReference>
<evidence type="ECO:0000313" key="6">
    <source>
        <dbReference type="Proteomes" id="UP000774617"/>
    </source>
</evidence>